<evidence type="ECO:0000313" key="3">
    <source>
        <dbReference type="Proteomes" id="UP000554482"/>
    </source>
</evidence>
<dbReference type="PANTHER" id="PTHR31900">
    <property type="entry name" value="F-BOX/RNI SUPERFAMILY PROTEIN-RELATED"/>
    <property type="match status" value="1"/>
</dbReference>
<reference evidence="2 3" key="1">
    <citation type="submission" date="2020-06" db="EMBL/GenBank/DDBJ databases">
        <title>Transcriptomic and genomic resources for Thalictrum thalictroides and T. hernandezii: Facilitating candidate gene discovery in an emerging model plant lineage.</title>
        <authorList>
            <person name="Arias T."/>
            <person name="Riano-Pachon D.M."/>
            <person name="Di Stilio V.S."/>
        </authorList>
    </citation>
    <scope>NUCLEOTIDE SEQUENCE [LARGE SCALE GENOMIC DNA]</scope>
    <source>
        <strain evidence="3">cv. WT478/WT964</strain>
        <tissue evidence="2">Leaves</tissue>
    </source>
</reference>
<dbReference type="SMART" id="SM00579">
    <property type="entry name" value="FBD"/>
    <property type="match status" value="1"/>
</dbReference>
<dbReference type="Proteomes" id="UP000554482">
    <property type="component" value="Unassembled WGS sequence"/>
</dbReference>
<feature type="domain" description="FBD" evidence="1">
    <location>
        <begin position="122"/>
        <end position="196"/>
    </location>
</feature>
<dbReference type="AlphaFoldDB" id="A0A7J6WXR3"/>
<dbReference type="OrthoDB" id="594804at2759"/>
<name>A0A7J6WXR3_THATH</name>
<keyword evidence="3" id="KW-1185">Reference proteome</keyword>
<comment type="caution">
    <text evidence="2">The sequence shown here is derived from an EMBL/GenBank/DDBJ whole genome shotgun (WGS) entry which is preliminary data.</text>
</comment>
<sequence>MFGDYSFENLPALVNADIYIEQNVGLNENLIDGYVTLVLTAFYNVKKLTIPHWLVKSIIHSPSMLEILPNIFYNLRRMKIVWTTITSMGTITSFLERVPHLETLVLSTRQGMRLHATDEGNDRTNSNLKTIKIFRTEGSEDEIKLLESILKMFIGLKQLIIKTSNSFPEDRTKMAIFQEKVSKLPGASSSVRISFH</sequence>
<dbReference type="InterPro" id="IPR006566">
    <property type="entry name" value="FBD"/>
</dbReference>
<dbReference type="InterPro" id="IPR050232">
    <property type="entry name" value="FBL13/AtMIF1-like"/>
</dbReference>
<evidence type="ECO:0000259" key="1">
    <source>
        <dbReference type="SMART" id="SM00579"/>
    </source>
</evidence>
<dbReference type="SUPFAM" id="SSF52047">
    <property type="entry name" value="RNI-like"/>
    <property type="match status" value="1"/>
</dbReference>
<dbReference type="EMBL" id="JABWDY010008438">
    <property type="protein sequence ID" value="KAF5202224.1"/>
    <property type="molecule type" value="Genomic_DNA"/>
</dbReference>
<accession>A0A7J6WXR3</accession>
<evidence type="ECO:0000313" key="2">
    <source>
        <dbReference type="EMBL" id="KAF5202224.1"/>
    </source>
</evidence>
<proteinExistence type="predicted"/>
<gene>
    <name evidence="2" type="ORF">FRX31_008189</name>
</gene>
<dbReference type="PANTHER" id="PTHR31900:SF34">
    <property type="entry name" value="EMB|CAB62440.1-RELATED"/>
    <property type="match status" value="1"/>
</dbReference>
<organism evidence="2 3">
    <name type="scientific">Thalictrum thalictroides</name>
    <name type="common">Rue-anemone</name>
    <name type="synonym">Anemone thalictroides</name>
    <dbReference type="NCBI Taxonomy" id="46969"/>
    <lineage>
        <taxon>Eukaryota</taxon>
        <taxon>Viridiplantae</taxon>
        <taxon>Streptophyta</taxon>
        <taxon>Embryophyta</taxon>
        <taxon>Tracheophyta</taxon>
        <taxon>Spermatophyta</taxon>
        <taxon>Magnoliopsida</taxon>
        <taxon>Ranunculales</taxon>
        <taxon>Ranunculaceae</taxon>
        <taxon>Thalictroideae</taxon>
        <taxon>Thalictrum</taxon>
    </lineage>
</organism>
<protein>
    <recommendedName>
        <fullName evidence="1">FBD domain-containing protein</fullName>
    </recommendedName>
</protein>